<comment type="caution">
    <text evidence="2">The sequence shown here is derived from an EMBL/GenBank/DDBJ whole genome shotgun (WGS) entry which is preliminary data.</text>
</comment>
<evidence type="ECO:0000313" key="3">
    <source>
        <dbReference type="Proteomes" id="UP000542210"/>
    </source>
</evidence>
<feature type="transmembrane region" description="Helical" evidence="1">
    <location>
        <begin position="27"/>
        <end position="48"/>
    </location>
</feature>
<dbReference type="EMBL" id="JACHND010000001">
    <property type="protein sequence ID" value="MBB4701968.1"/>
    <property type="molecule type" value="Genomic_DNA"/>
</dbReference>
<sequence>MDADGDLSAREAFEAIGQVRRKVGRSAAWLGWLLIFWGVAAFVFWNAMYFGPELLREIVGVGWMVMTVVSVVYVYMRGVYGKGSSCREQFAVTFSWLAAMFAAGVYADVMPEGPTGWWIPGGVAAALVAAAPVCYVGWRLRPWEGER</sequence>
<dbReference type="Proteomes" id="UP000542210">
    <property type="component" value="Unassembled WGS sequence"/>
</dbReference>
<protein>
    <submittedName>
        <fullName evidence="2">Uncharacterized protein</fullName>
    </submittedName>
</protein>
<evidence type="ECO:0000313" key="2">
    <source>
        <dbReference type="EMBL" id="MBB4701968.1"/>
    </source>
</evidence>
<feature type="transmembrane region" description="Helical" evidence="1">
    <location>
        <begin position="88"/>
        <end position="106"/>
    </location>
</feature>
<evidence type="ECO:0000256" key="1">
    <source>
        <dbReference type="SAM" id="Phobius"/>
    </source>
</evidence>
<feature type="transmembrane region" description="Helical" evidence="1">
    <location>
        <begin position="118"/>
        <end position="138"/>
    </location>
</feature>
<organism evidence="2 3">
    <name type="scientific">Sphaerisporangium siamense</name>
    <dbReference type="NCBI Taxonomy" id="795645"/>
    <lineage>
        <taxon>Bacteria</taxon>
        <taxon>Bacillati</taxon>
        <taxon>Actinomycetota</taxon>
        <taxon>Actinomycetes</taxon>
        <taxon>Streptosporangiales</taxon>
        <taxon>Streptosporangiaceae</taxon>
        <taxon>Sphaerisporangium</taxon>
    </lineage>
</organism>
<keyword evidence="3" id="KW-1185">Reference proteome</keyword>
<feature type="transmembrane region" description="Helical" evidence="1">
    <location>
        <begin position="54"/>
        <end position="76"/>
    </location>
</feature>
<reference evidence="2 3" key="1">
    <citation type="submission" date="2020-08" db="EMBL/GenBank/DDBJ databases">
        <title>Sequencing the genomes of 1000 actinobacteria strains.</title>
        <authorList>
            <person name="Klenk H.-P."/>
        </authorList>
    </citation>
    <scope>NUCLEOTIDE SEQUENCE [LARGE SCALE GENOMIC DNA]</scope>
    <source>
        <strain evidence="2 3">DSM 45784</strain>
    </source>
</reference>
<keyword evidence="1" id="KW-0472">Membrane</keyword>
<dbReference type="AlphaFoldDB" id="A0A7W7D7Z2"/>
<keyword evidence="1" id="KW-1133">Transmembrane helix</keyword>
<dbReference type="RefSeq" id="WP_184881399.1">
    <property type="nucleotide sequence ID" value="NZ_BOOV01000007.1"/>
</dbReference>
<name>A0A7W7D7Z2_9ACTN</name>
<gene>
    <name evidence="2" type="ORF">BJ982_003512</name>
</gene>
<accession>A0A7W7D7Z2</accession>
<proteinExistence type="predicted"/>
<keyword evidence="1" id="KW-0812">Transmembrane</keyword>